<comment type="similarity">
    <text evidence="1">Belongs to the aspartate/glutamate racemases family.</text>
</comment>
<dbReference type="Pfam" id="PF01177">
    <property type="entry name" value="Asp_Glu_race"/>
    <property type="match status" value="1"/>
</dbReference>
<reference evidence="3" key="2">
    <citation type="submission" date="2024-09" db="EMBL/GenBank/DDBJ databases">
        <authorList>
            <person name="Veyrier F.J."/>
        </authorList>
    </citation>
    <scope>NUCLEOTIDE SEQUENCE</scope>
    <source>
        <strain evidence="3">17694</strain>
    </source>
</reference>
<dbReference type="InterPro" id="IPR001920">
    <property type="entry name" value="Asp/Glu_race"/>
</dbReference>
<dbReference type="InterPro" id="IPR015942">
    <property type="entry name" value="Asp/Glu/hydantoin_racemase"/>
</dbReference>
<dbReference type="Proteomes" id="UP000831534">
    <property type="component" value="Chromosome"/>
</dbReference>
<dbReference type="InterPro" id="IPR004380">
    <property type="entry name" value="Asp_race"/>
</dbReference>
<gene>
    <name evidence="3" type="ORF">LVJ77_11235</name>
</gene>
<dbReference type="PANTHER" id="PTHR21198:SF7">
    <property type="entry name" value="ASPARTATE-GLUTAMATE RACEMASE FAMILY"/>
    <property type="match status" value="1"/>
</dbReference>
<evidence type="ECO:0000313" key="4">
    <source>
        <dbReference type="Proteomes" id="UP000831534"/>
    </source>
</evidence>
<dbReference type="InterPro" id="IPR033134">
    <property type="entry name" value="Asp/Glu_racemase_AS_2"/>
</dbReference>
<keyword evidence="4" id="KW-1185">Reference proteome</keyword>
<dbReference type="GO" id="GO:0047661">
    <property type="term" value="F:amino-acid racemase activity"/>
    <property type="evidence" value="ECO:0007669"/>
    <property type="project" value="InterPro"/>
</dbReference>
<accession>A0A8T9MTW4</accession>
<reference evidence="3" key="1">
    <citation type="journal article" date="2022" name="Res Sq">
        <title>Evolution of multicellular longitudinally dividing oral cavity symbionts (Neisseriaceae).</title>
        <authorList>
            <person name="Nyongesa S."/>
            <person name="Weber P."/>
            <person name="Bernet E."/>
            <person name="Pullido F."/>
            <person name="Nieckarz M."/>
            <person name="Delaby M."/>
            <person name="Nieves C."/>
            <person name="Viehboeck T."/>
            <person name="Krause N."/>
            <person name="Rivera-Millot A."/>
            <person name="Nakamura A."/>
            <person name="Vischer N."/>
            <person name="VanNieuwenhze M."/>
            <person name="Brun Y."/>
            <person name="Cava F."/>
            <person name="Bulgheresi S."/>
            <person name="Veyrier F."/>
        </authorList>
    </citation>
    <scope>NUCLEOTIDE SEQUENCE</scope>
    <source>
        <strain evidence="3">17694</strain>
    </source>
</reference>
<dbReference type="PROSITE" id="PS00924">
    <property type="entry name" value="ASP_GLU_RACEMASE_2"/>
    <property type="match status" value="1"/>
</dbReference>
<dbReference type="SUPFAM" id="SSF53681">
    <property type="entry name" value="Aspartate/glutamate racemase"/>
    <property type="match status" value="2"/>
</dbReference>
<evidence type="ECO:0000256" key="2">
    <source>
        <dbReference type="ARBA" id="ARBA00023235"/>
    </source>
</evidence>
<dbReference type="AlphaFoldDB" id="A0A8T9MTW4"/>
<dbReference type="PANTHER" id="PTHR21198">
    <property type="entry name" value="GLUTAMATE RACEMASE"/>
    <property type="match status" value="1"/>
</dbReference>
<dbReference type="KEGG" id="ckh:LVJ77_11235"/>
<evidence type="ECO:0000256" key="1">
    <source>
        <dbReference type="ARBA" id="ARBA00007847"/>
    </source>
</evidence>
<proteinExistence type="inferred from homology"/>
<dbReference type="EMBL" id="CP091521">
    <property type="protein sequence ID" value="UOP04729.1"/>
    <property type="molecule type" value="Genomic_DNA"/>
</dbReference>
<protein>
    <submittedName>
        <fullName evidence="3">Aspartate/glutamate racemase family protein</fullName>
    </submittedName>
</protein>
<dbReference type="Gene3D" id="3.40.50.1860">
    <property type="match status" value="2"/>
</dbReference>
<sequence length="249" mass="26902">MRTIGIIGGMSPESTACYYRDINRIVNQTKGGNHSAPLILYSVEFQAIAEQQKNGDWQAAAATLARAARILQQAGAQALVLATNTMHKVAPQIEAAADIPLLHILDAAAAALHRQGISRAAVLGTRFTMQANGFYAEGLRQRGIDALMPAPADQDDIHRIIFQELCVGDIRPQSRERYRDIIARLRQNGAEGVILGCTEIGLLLQPHDCPLPLFDTAALHAQAAAEFVLAQDANLHCFNAHKAPPHALP</sequence>
<keyword evidence="2" id="KW-0413">Isomerase</keyword>
<dbReference type="RefSeq" id="WP_051255586.1">
    <property type="nucleotide sequence ID" value="NZ_CP091521.1"/>
</dbReference>
<dbReference type="NCBIfam" id="TIGR00035">
    <property type="entry name" value="asp_race"/>
    <property type="match status" value="1"/>
</dbReference>
<evidence type="ECO:0000313" key="3">
    <source>
        <dbReference type="EMBL" id="UOP04729.1"/>
    </source>
</evidence>
<organism evidence="3 4">
    <name type="scientific">Conchiformibius kuhniae</name>
    <dbReference type="NCBI Taxonomy" id="211502"/>
    <lineage>
        <taxon>Bacteria</taxon>
        <taxon>Pseudomonadati</taxon>
        <taxon>Pseudomonadota</taxon>
        <taxon>Betaproteobacteria</taxon>
        <taxon>Neisseriales</taxon>
        <taxon>Neisseriaceae</taxon>
        <taxon>Conchiformibius</taxon>
    </lineage>
</organism>
<name>A0A8T9MTW4_9NEIS</name>